<evidence type="ECO:0000313" key="5">
    <source>
        <dbReference type="EMBL" id="GAA6166530.1"/>
    </source>
</evidence>
<evidence type="ECO:0000259" key="4">
    <source>
        <dbReference type="SMART" id="SM00922"/>
    </source>
</evidence>
<evidence type="ECO:0000256" key="2">
    <source>
        <dbReference type="ARBA" id="ARBA00022723"/>
    </source>
</evidence>
<dbReference type="SFLD" id="SFLDG00179">
    <property type="entry name" value="mandelate_racemase"/>
    <property type="match status" value="1"/>
</dbReference>
<comment type="cofactor">
    <cofactor evidence="1">
        <name>Mg(2+)</name>
        <dbReference type="ChEBI" id="CHEBI:18420"/>
    </cofactor>
</comment>
<dbReference type="SFLD" id="SFLDS00001">
    <property type="entry name" value="Enolase"/>
    <property type="match status" value="1"/>
</dbReference>
<dbReference type="PROSITE" id="PS00908">
    <property type="entry name" value="MR_MLE_1"/>
    <property type="match status" value="1"/>
</dbReference>
<dbReference type="Gene3D" id="3.20.20.120">
    <property type="entry name" value="Enolase-like C-terminal domain"/>
    <property type="match status" value="1"/>
</dbReference>
<dbReference type="Pfam" id="PF02746">
    <property type="entry name" value="MR_MLE_N"/>
    <property type="match status" value="1"/>
</dbReference>
<evidence type="ECO:0000256" key="1">
    <source>
        <dbReference type="ARBA" id="ARBA00001946"/>
    </source>
</evidence>
<dbReference type="Pfam" id="PF13378">
    <property type="entry name" value="MR_MLE_C"/>
    <property type="match status" value="1"/>
</dbReference>
<dbReference type="InterPro" id="IPR013341">
    <property type="entry name" value="Mandelate_racemase_N_dom"/>
</dbReference>
<evidence type="ECO:0000256" key="3">
    <source>
        <dbReference type="ARBA" id="ARBA00022842"/>
    </source>
</evidence>
<dbReference type="InterPro" id="IPR018110">
    <property type="entry name" value="Mandel_Rmase/mucon_lact_enz_CS"/>
</dbReference>
<dbReference type="InterPro" id="IPR046945">
    <property type="entry name" value="RHMD-like"/>
</dbReference>
<dbReference type="InterPro" id="IPR029065">
    <property type="entry name" value="Enolase_C-like"/>
</dbReference>
<dbReference type="SMART" id="SM00922">
    <property type="entry name" value="MR_MLE"/>
    <property type="match status" value="1"/>
</dbReference>
<comment type="caution">
    <text evidence="5">The sequence shown here is derived from an EMBL/GenBank/DDBJ whole genome shotgun (WGS) entry which is preliminary data.</text>
</comment>
<keyword evidence="3" id="KW-0460">Magnesium</keyword>
<dbReference type="EMBL" id="BAABWN010000001">
    <property type="protein sequence ID" value="GAA6166530.1"/>
    <property type="molecule type" value="Genomic_DNA"/>
</dbReference>
<dbReference type="InterPro" id="IPR036849">
    <property type="entry name" value="Enolase-like_C_sf"/>
</dbReference>
<reference evidence="5 6" key="1">
    <citation type="submission" date="2024-04" db="EMBL/GenBank/DDBJ databases">
        <title>Draft genome sequence of Sessilibacter corallicola NBRC 116591.</title>
        <authorList>
            <person name="Miyakawa T."/>
            <person name="Kusuya Y."/>
            <person name="Miura T."/>
        </authorList>
    </citation>
    <scope>NUCLEOTIDE SEQUENCE [LARGE SCALE GENOMIC DNA]</scope>
    <source>
        <strain evidence="5 6">KU-00831-HH</strain>
    </source>
</reference>
<protein>
    <submittedName>
        <fullName evidence="5">Enolase C-terminal domain-like protein</fullName>
    </submittedName>
</protein>
<dbReference type="SUPFAM" id="SSF54826">
    <property type="entry name" value="Enolase N-terminal domain-like"/>
    <property type="match status" value="1"/>
</dbReference>
<gene>
    <name evidence="5" type="ORF">NBRC116591_03400</name>
</gene>
<evidence type="ECO:0000313" key="6">
    <source>
        <dbReference type="Proteomes" id="UP001465153"/>
    </source>
</evidence>
<sequence>MPSSHLPTIEKLTVRPVCVPLQHPHKTASGVITESPLVLCDITTSDNVTGHSLIFTYTKAALKSTATLLKELEPLIAGKPLAPKTLELELSEKFRLLGKQGLVAMAIAAIDMALWDALARTRHCSLSQLLGASEKPIKAYGGIGFDGVKGCEKSAAYWMEQGFAGVKAKIGYATADDDLAVVRAIRNIVGDKTALMIDYNQSLTPTEAIERLKLLENEQLTWIEEPTRAHDYAGHAEIAQAIKTPIQCGENWWGLTDLQHALNHQCSDYIMLDVMKIGGVTGWVESAALAHSHQKQVSSHLWPEISAQLLSATPTAHWLEYIDWWNPILLNPLKIENGFTVPNNAIGSGIEWNEERIGEFLV</sequence>
<dbReference type="PANTHER" id="PTHR13794:SF58">
    <property type="entry name" value="MITOCHONDRIAL ENOLASE SUPERFAMILY MEMBER 1"/>
    <property type="match status" value="1"/>
</dbReference>
<accession>A0ABQ0A4P0</accession>
<dbReference type="PROSITE" id="PS00909">
    <property type="entry name" value="MR_MLE_2"/>
    <property type="match status" value="1"/>
</dbReference>
<dbReference type="RefSeq" id="WP_353301438.1">
    <property type="nucleotide sequence ID" value="NZ_BAABWN010000001.1"/>
</dbReference>
<feature type="domain" description="Mandelate racemase/muconate lactonizing enzyme C-terminal" evidence="4">
    <location>
        <begin position="148"/>
        <end position="245"/>
    </location>
</feature>
<dbReference type="InterPro" id="IPR029017">
    <property type="entry name" value="Enolase-like_N"/>
</dbReference>
<dbReference type="Gene3D" id="3.30.390.10">
    <property type="entry name" value="Enolase-like, N-terminal domain"/>
    <property type="match status" value="1"/>
</dbReference>
<organism evidence="5 6">
    <name type="scientific">Sessilibacter corallicola</name>
    <dbReference type="NCBI Taxonomy" id="2904075"/>
    <lineage>
        <taxon>Bacteria</taxon>
        <taxon>Pseudomonadati</taxon>
        <taxon>Pseudomonadota</taxon>
        <taxon>Gammaproteobacteria</taxon>
        <taxon>Cellvibrionales</taxon>
        <taxon>Cellvibrionaceae</taxon>
        <taxon>Sessilibacter</taxon>
    </lineage>
</organism>
<dbReference type="InterPro" id="IPR013342">
    <property type="entry name" value="Mandelate_racemase_C"/>
</dbReference>
<proteinExistence type="predicted"/>
<dbReference type="SUPFAM" id="SSF51604">
    <property type="entry name" value="Enolase C-terminal domain-like"/>
    <property type="match status" value="1"/>
</dbReference>
<dbReference type="Proteomes" id="UP001465153">
    <property type="component" value="Unassembled WGS sequence"/>
</dbReference>
<keyword evidence="6" id="KW-1185">Reference proteome</keyword>
<dbReference type="PANTHER" id="PTHR13794">
    <property type="entry name" value="ENOLASE SUPERFAMILY, MANDELATE RACEMASE"/>
    <property type="match status" value="1"/>
</dbReference>
<keyword evidence="2" id="KW-0479">Metal-binding</keyword>
<name>A0ABQ0A4P0_9GAMM</name>